<dbReference type="InterPro" id="IPR021508">
    <property type="entry name" value="Gp17-like"/>
</dbReference>
<dbReference type="Proteomes" id="UP000633219">
    <property type="component" value="Unassembled WGS sequence"/>
</dbReference>
<accession>A0A937CQ63</accession>
<dbReference type="RefSeq" id="WP_201661574.1">
    <property type="nucleotide sequence ID" value="NZ_JAEQNC010000010.1"/>
</dbReference>
<dbReference type="InterPro" id="IPR053745">
    <property type="entry name" value="Viral_Tail_Comp_sf"/>
</dbReference>
<comment type="caution">
    <text evidence="1">The sequence shown here is derived from an EMBL/GenBank/DDBJ whole genome shotgun (WGS) entry which is preliminary data.</text>
</comment>
<evidence type="ECO:0000313" key="1">
    <source>
        <dbReference type="EMBL" id="MBL0374034.1"/>
    </source>
</evidence>
<dbReference type="Gene3D" id="3.30.2000.30">
    <property type="match status" value="1"/>
</dbReference>
<sequence>MIGTEVQKAIHDALMAAPAVAGGRIYDRVPDKPTFPYITIGDEQILDDGNSCDDGWEVFHDLHAWSRSVGFPEVKGLIAAAVPRLASIASIGGHTLIAAEVQATRVFRDPDGLTNHGVITVRFVITPV</sequence>
<dbReference type="Pfam" id="PF11367">
    <property type="entry name" value="Tail_completion_gp17"/>
    <property type="match status" value="1"/>
</dbReference>
<keyword evidence="2" id="KW-1185">Reference proteome</keyword>
<evidence type="ECO:0000313" key="2">
    <source>
        <dbReference type="Proteomes" id="UP000633219"/>
    </source>
</evidence>
<dbReference type="EMBL" id="JAEQNC010000010">
    <property type="protein sequence ID" value="MBL0374034.1"/>
    <property type="molecule type" value="Genomic_DNA"/>
</dbReference>
<organism evidence="1 2">
    <name type="scientific">Rhizobium setariae</name>
    <dbReference type="NCBI Taxonomy" id="2801340"/>
    <lineage>
        <taxon>Bacteria</taxon>
        <taxon>Pseudomonadati</taxon>
        <taxon>Pseudomonadota</taxon>
        <taxon>Alphaproteobacteria</taxon>
        <taxon>Hyphomicrobiales</taxon>
        <taxon>Rhizobiaceae</taxon>
        <taxon>Rhizobium/Agrobacterium group</taxon>
        <taxon>Rhizobium</taxon>
    </lineage>
</organism>
<reference evidence="1" key="1">
    <citation type="submission" date="2021-01" db="EMBL/GenBank/DDBJ databases">
        <title>Rhizobium sp. strain KVB221 16S ribosomal RNA gene Genome sequencing and assembly.</title>
        <authorList>
            <person name="Kang M."/>
        </authorList>
    </citation>
    <scope>NUCLEOTIDE SEQUENCE</scope>
    <source>
        <strain evidence="1">KVB221</strain>
    </source>
</reference>
<name>A0A937CQ63_9HYPH</name>
<gene>
    <name evidence="1" type="ORF">JJB09_18595</name>
</gene>
<protein>
    <submittedName>
        <fullName evidence="1">DUF3168 domain-containing protein</fullName>
    </submittedName>
</protein>
<dbReference type="AlphaFoldDB" id="A0A937CQ63"/>
<proteinExistence type="predicted"/>